<accession>B4VVD0</accession>
<evidence type="ECO:0000313" key="5">
    <source>
        <dbReference type="Proteomes" id="UP000003835"/>
    </source>
</evidence>
<protein>
    <submittedName>
        <fullName evidence="4">GDSL-like lipase/acylhydrolase domain protein</fullName>
    </submittedName>
</protein>
<dbReference type="InterPro" id="IPR051532">
    <property type="entry name" value="Ester_Hydrolysis_Enzymes"/>
</dbReference>
<dbReference type="RefSeq" id="WP_006102496.1">
    <property type="nucleotide sequence ID" value="NZ_DS989854.1"/>
</dbReference>
<feature type="region of interest" description="Disordered" evidence="1">
    <location>
        <begin position="27"/>
        <end position="66"/>
    </location>
</feature>
<dbReference type="STRING" id="118168.MC7420_4176"/>
<feature type="domain" description="SGNH hydrolase-type esterase" evidence="3">
    <location>
        <begin position="148"/>
        <end position="289"/>
    </location>
</feature>
<dbReference type="InterPro" id="IPR013830">
    <property type="entry name" value="SGNH_hydro"/>
</dbReference>
<feature type="compositionally biased region" description="Polar residues" evidence="1">
    <location>
        <begin position="27"/>
        <end position="58"/>
    </location>
</feature>
<feature type="chain" id="PRO_5002827646" evidence="2">
    <location>
        <begin position="27"/>
        <end position="303"/>
    </location>
</feature>
<reference evidence="4 5" key="1">
    <citation type="submission" date="2008-07" db="EMBL/GenBank/DDBJ databases">
        <authorList>
            <person name="Tandeau de Marsac N."/>
            <person name="Ferriera S."/>
            <person name="Johnson J."/>
            <person name="Kravitz S."/>
            <person name="Beeson K."/>
            <person name="Sutton G."/>
            <person name="Rogers Y.-H."/>
            <person name="Friedman R."/>
            <person name="Frazier M."/>
            <person name="Venter J.C."/>
        </authorList>
    </citation>
    <scope>NUCLEOTIDE SEQUENCE [LARGE SCALE GENOMIC DNA]</scope>
    <source>
        <strain evidence="4 5">PCC 7420</strain>
    </source>
</reference>
<proteinExistence type="predicted"/>
<dbReference type="HOGENOM" id="CLU_063054_0_0_3"/>
<dbReference type="PANTHER" id="PTHR30383">
    <property type="entry name" value="THIOESTERASE 1/PROTEASE 1/LYSOPHOSPHOLIPASE L1"/>
    <property type="match status" value="1"/>
</dbReference>
<evidence type="ECO:0000313" key="4">
    <source>
        <dbReference type="EMBL" id="EDX74191.1"/>
    </source>
</evidence>
<gene>
    <name evidence="4" type="ORF">MC7420_4176</name>
</gene>
<dbReference type="Pfam" id="PF13472">
    <property type="entry name" value="Lipase_GDSL_2"/>
    <property type="match status" value="1"/>
</dbReference>
<keyword evidence="2" id="KW-0732">Signal</keyword>
<dbReference type="Gene3D" id="3.40.50.1110">
    <property type="entry name" value="SGNH hydrolase"/>
    <property type="match status" value="1"/>
</dbReference>
<dbReference type="Proteomes" id="UP000003835">
    <property type="component" value="Unassembled WGS sequence"/>
</dbReference>
<name>B4VVD0_9CYAN</name>
<sequence length="303" mass="33790">MKNILSCLGIATVILCAGLYAFQGTATNRQPKTTPTIAAPSLQPNQTATPTPISTNQPKPTPSPLAIAPTSGTQLYYQRRASLKAGKIYTHPKHLIEPPETGKLPKPTHQQWKNLLAQEAQAVVKGQGDNRLALLVGDSLSLWFPPDYLPEGYLWLNQSISGENSTQILNRLSIFAHTEPDIIYVMAGTNDLRQGVSDEQILNTIRQILYRLRQTHPQAQIIVQSILPTRVSIQSSDRIHHLNEQIAAIAVQQQANYLNLYALFLGRDNQLRPELTTDGIHLTPLAYRIWQQELYYTAILSHP</sequence>
<dbReference type="PANTHER" id="PTHR30383:SF5">
    <property type="entry name" value="SGNH HYDROLASE-TYPE ESTERASE DOMAIN-CONTAINING PROTEIN"/>
    <property type="match status" value="1"/>
</dbReference>
<dbReference type="AlphaFoldDB" id="B4VVD0"/>
<feature type="signal peptide" evidence="2">
    <location>
        <begin position="1"/>
        <end position="26"/>
    </location>
</feature>
<dbReference type="GO" id="GO:0004622">
    <property type="term" value="F:phosphatidylcholine lysophospholipase activity"/>
    <property type="evidence" value="ECO:0007669"/>
    <property type="project" value="TreeGrafter"/>
</dbReference>
<dbReference type="eggNOG" id="COG2755">
    <property type="taxonomic scope" value="Bacteria"/>
</dbReference>
<evidence type="ECO:0000256" key="1">
    <source>
        <dbReference type="SAM" id="MobiDB-lite"/>
    </source>
</evidence>
<keyword evidence="5" id="KW-1185">Reference proteome</keyword>
<dbReference type="OrthoDB" id="2513075at2"/>
<dbReference type="EMBL" id="DS989854">
    <property type="protein sequence ID" value="EDX74191.1"/>
    <property type="molecule type" value="Genomic_DNA"/>
</dbReference>
<dbReference type="InterPro" id="IPR036514">
    <property type="entry name" value="SGNH_hydro_sf"/>
</dbReference>
<keyword evidence="4" id="KW-0378">Hydrolase</keyword>
<evidence type="ECO:0000256" key="2">
    <source>
        <dbReference type="SAM" id="SignalP"/>
    </source>
</evidence>
<evidence type="ECO:0000259" key="3">
    <source>
        <dbReference type="Pfam" id="PF13472"/>
    </source>
</evidence>
<dbReference type="SUPFAM" id="SSF52266">
    <property type="entry name" value="SGNH hydrolase"/>
    <property type="match status" value="1"/>
</dbReference>
<organism evidence="4 5">
    <name type="scientific">Coleofasciculus chthonoplastes PCC 7420</name>
    <dbReference type="NCBI Taxonomy" id="118168"/>
    <lineage>
        <taxon>Bacteria</taxon>
        <taxon>Bacillati</taxon>
        <taxon>Cyanobacteriota</taxon>
        <taxon>Cyanophyceae</taxon>
        <taxon>Coleofasciculales</taxon>
        <taxon>Coleofasciculaceae</taxon>
        <taxon>Coleofasciculus</taxon>
    </lineage>
</organism>